<evidence type="ECO:0000313" key="2">
    <source>
        <dbReference type="EMBL" id="PZO20955.1"/>
    </source>
</evidence>
<dbReference type="InterPro" id="IPR036188">
    <property type="entry name" value="FAD/NAD-bd_sf"/>
</dbReference>
<dbReference type="InterPro" id="IPR002937">
    <property type="entry name" value="Amino_oxidase"/>
</dbReference>
<evidence type="ECO:0000313" key="3">
    <source>
        <dbReference type="Proteomes" id="UP000249354"/>
    </source>
</evidence>
<proteinExistence type="predicted"/>
<name>A0A2W4WEW7_9CYAN</name>
<reference evidence="3" key="1">
    <citation type="submission" date="2018-04" db="EMBL/GenBank/DDBJ databases">
        <authorList>
            <person name="Cornet L."/>
        </authorList>
    </citation>
    <scope>NUCLEOTIDE SEQUENCE [LARGE SCALE GENOMIC DNA]</scope>
</reference>
<sequence>MQTVDVVVVGSGLGGLVAGGLLARYGRRVVVCESHTLPGGAAHAFERRSDAGTFTFDSGPSFYCGLAEAGSANPLSQVLAVLGEPIEAVPYEPFGYYHFPEGTLPVYGNGEKYKAAIEQFSAGSAAQFAALEARLLKIYAPLKSIPPLALRADLKLLPLLLRRYPGAIAQMLPTLPDLGRSMGEVMAAVGDFNPWLKRLLDLECFLLSGLKCEETVAPEMAFMFGERAESVIDYPVGGSGAIVDALVRGLKRWGGELRLGTPVDKILVENGAARGVVLKNGETIRARTVISNATVWDTYQHLLVPTDLPNAYRSAALDTPTVDSFIHLHLGIRAEGLDDVAIHHVVVHDSNSDVTEPGNTCMVSIPTVLDSQQAPAGYHTVHAYTLEPFEGWKKDENYEQKKREKAEMLYRAVERIIPDVRERGVLEMIGTPLTHSRFLRRYKGTYGPAIKAKEGRFPGGKTPIKGLYRVGDSTLPGIGVPAVAASGILCANSLVGLRESAGLLDCLAPL</sequence>
<comment type="caution">
    <text evidence="2">The sequence shown here is derived from an EMBL/GenBank/DDBJ whole genome shotgun (WGS) entry which is preliminary data.</text>
</comment>
<dbReference type="Pfam" id="PF01593">
    <property type="entry name" value="Amino_oxidase"/>
    <property type="match status" value="1"/>
</dbReference>
<dbReference type="AlphaFoldDB" id="A0A2W4WEW7"/>
<dbReference type="InterPro" id="IPR045892">
    <property type="entry name" value="CrtISO-like"/>
</dbReference>
<feature type="domain" description="Amine oxidase" evidence="1">
    <location>
        <begin position="13"/>
        <end position="493"/>
    </location>
</feature>
<protein>
    <submittedName>
        <fullName evidence="2">All-trans-retinol 13,14-reductase</fullName>
    </submittedName>
</protein>
<dbReference type="PANTHER" id="PTHR46313:SF3">
    <property type="entry name" value="PROLYCOPENE ISOMERASE, CHLOROPLASTIC"/>
    <property type="match status" value="1"/>
</dbReference>
<dbReference type="EMBL" id="QBMC01000024">
    <property type="protein sequence ID" value="PZO20955.1"/>
    <property type="molecule type" value="Genomic_DNA"/>
</dbReference>
<reference evidence="2 3" key="2">
    <citation type="submission" date="2018-06" db="EMBL/GenBank/DDBJ databases">
        <title>Metagenomic assembly of (sub)arctic Cyanobacteria and their associated microbiome from non-axenic cultures.</title>
        <authorList>
            <person name="Baurain D."/>
        </authorList>
    </citation>
    <scope>NUCLEOTIDE SEQUENCE [LARGE SCALE GENOMIC DNA]</scope>
    <source>
        <strain evidence="2">ULC129bin1</strain>
    </source>
</reference>
<gene>
    <name evidence="2" type="ORF">DCF25_05775</name>
</gene>
<organism evidence="2 3">
    <name type="scientific">Leptolyngbya foveolarum</name>
    <dbReference type="NCBI Taxonomy" id="47253"/>
    <lineage>
        <taxon>Bacteria</taxon>
        <taxon>Bacillati</taxon>
        <taxon>Cyanobacteriota</taxon>
        <taxon>Cyanophyceae</taxon>
        <taxon>Leptolyngbyales</taxon>
        <taxon>Leptolyngbyaceae</taxon>
        <taxon>Leptolyngbya group</taxon>
        <taxon>Leptolyngbya</taxon>
    </lineage>
</organism>
<evidence type="ECO:0000259" key="1">
    <source>
        <dbReference type="Pfam" id="PF01593"/>
    </source>
</evidence>
<accession>A0A2W4WEW7</accession>
<dbReference type="Gene3D" id="3.50.50.60">
    <property type="entry name" value="FAD/NAD(P)-binding domain"/>
    <property type="match status" value="2"/>
</dbReference>
<dbReference type="PANTHER" id="PTHR46313">
    <property type="match status" value="1"/>
</dbReference>
<dbReference type="GO" id="GO:0016116">
    <property type="term" value="P:carotenoid metabolic process"/>
    <property type="evidence" value="ECO:0007669"/>
    <property type="project" value="InterPro"/>
</dbReference>
<dbReference type="Proteomes" id="UP000249354">
    <property type="component" value="Unassembled WGS sequence"/>
</dbReference>
<dbReference type="SUPFAM" id="SSF51905">
    <property type="entry name" value="FAD/NAD(P)-binding domain"/>
    <property type="match status" value="1"/>
</dbReference>
<dbReference type="GO" id="GO:0016491">
    <property type="term" value="F:oxidoreductase activity"/>
    <property type="evidence" value="ECO:0007669"/>
    <property type="project" value="InterPro"/>
</dbReference>